<organism evidence="2 3">
    <name type="scientific">Choiromyces venosus 120613-1</name>
    <dbReference type="NCBI Taxonomy" id="1336337"/>
    <lineage>
        <taxon>Eukaryota</taxon>
        <taxon>Fungi</taxon>
        <taxon>Dikarya</taxon>
        <taxon>Ascomycota</taxon>
        <taxon>Pezizomycotina</taxon>
        <taxon>Pezizomycetes</taxon>
        <taxon>Pezizales</taxon>
        <taxon>Tuberaceae</taxon>
        <taxon>Choiromyces</taxon>
    </lineage>
</organism>
<evidence type="ECO:0000313" key="2">
    <source>
        <dbReference type="EMBL" id="RPB04366.1"/>
    </source>
</evidence>
<dbReference type="AlphaFoldDB" id="A0A3N4K168"/>
<protein>
    <submittedName>
        <fullName evidence="2">Uncharacterized protein</fullName>
    </submittedName>
</protein>
<sequence>MPYPPPIPENDCAKKNPESRRIERTLFADQIATFIYPQNPSLPTPENPRYQYRGFKPKDRSTGHIPTFPQKGSALRPTSSGISVPARDNLRSLECRNSRPLGHGSGDDDSYILEIMKVHGQLFPVNLNILLLNFCLFQLISISSQFISSSLRYEIH</sequence>
<evidence type="ECO:0000313" key="3">
    <source>
        <dbReference type="Proteomes" id="UP000276215"/>
    </source>
</evidence>
<name>A0A3N4K168_9PEZI</name>
<reference evidence="2 3" key="1">
    <citation type="journal article" date="2018" name="Nat. Ecol. Evol.">
        <title>Pezizomycetes genomes reveal the molecular basis of ectomycorrhizal truffle lifestyle.</title>
        <authorList>
            <person name="Murat C."/>
            <person name="Payen T."/>
            <person name="Noel B."/>
            <person name="Kuo A."/>
            <person name="Morin E."/>
            <person name="Chen J."/>
            <person name="Kohler A."/>
            <person name="Krizsan K."/>
            <person name="Balestrini R."/>
            <person name="Da Silva C."/>
            <person name="Montanini B."/>
            <person name="Hainaut M."/>
            <person name="Levati E."/>
            <person name="Barry K.W."/>
            <person name="Belfiori B."/>
            <person name="Cichocki N."/>
            <person name="Clum A."/>
            <person name="Dockter R.B."/>
            <person name="Fauchery L."/>
            <person name="Guy J."/>
            <person name="Iotti M."/>
            <person name="Le Tacon F."/>
            <person name="Lindquist E.A."/>
            <person name="Lipzen A."/>
            <person name="Malagnac F."/>
            <person name="Mello A."/>
            <person name="Molinier V."/>
            <person name="Miyauchi S."/>
            <person name="Poulain J."/>
            <person name="Riccioni C."/>
            <person name="Rubini A."/>
            <person name="Sitrit Y."/>
            <person name="Splivallo R."/>
            <person name="Traeger S."/>
            <person name="Wang M."/>
            <person name="Zifcakova L."/>
            <person name="Wipf D."/>
            <person name="Zambonelli A."/>
            <person name="Paolocci F."/>
            <person name="Nowrousian M."/>
            <person name="Ottonello S."/>
            <person name="Baldrian P."/>
            <person name="Spatafora J.W."/>
            <person name="Henrissat B."/>
            <person name="Nagy L.G."/>
            <person name="Aury J.M."/>
            <person name="Wincker P."/>
            <person name="Grigoriev I.V."/>
            <person name="Bonfante P."/>
            <person name="Martin F.M."/>
        </authorList>
    </citation>
    <scope>NUCLEOTIDE SEQUENCE [LARGE SCALE GENOMIC DNA]</scope>
    <source>
        <strain evidence="2 3">120613-1</strain>
    </source>
</reference>
<keyword evidence="3" id="KW-1185">Reference proteome</keyword>
<dbReference type="EMBL" id="ML120358">
    <property type="protein sequence ID" value="RPB04366.1"/>
    <property type="molecule type" value="Genomic_DNA"/>
</dbReference>
<gene>
    <name evidence="2" type="ORF">L873DRAFT_1346118</name>
</gene>
<evidence type="ECO:0000256" key="1">
    <source>
        <dbReference type="SAM" id="MobiDB-lite"/>
    </source>
</evidence>
<dbReference type="Proteomes" id="UP000276215">
    <property type="component" value="Unassembled WGS sequence"/>
</dbReference>
<proteinExistence type="predicted"/>
<feature type="region of interest" description="Disordered" evidence="1">
    <location>
        <begin position="37"/>
        <end position="87"/>
    </location>
</feature>
<accession>A0A3N4K168</accession>